<evidence type="ECO:0000313" key="2">
    <source>
        <dbReference type="Proteomes" id="UP000437736"/>
    </source>
</evidence>
<dbReference type="Pfam" id="PF12138">
    <property type="entry name" value="Spherulin4"/>
    <property type="match status" value="1"/>
</dbReference>
<protein>
    <recommendedName>
        <fullName evidence="3">Spherulation-specific family 4</fullName>
    </recommendedName>
</protein>
<organism evidence="1 2">
    <name type="scientific">Acidiferrimicrobium australe</name>
    <dbReference type="NCBI Taxonomy" id="2664430"/>
    <lineage>
        <taxon>Bacteria</taxon>
        <taxon>Bacillati</taxon>
        <taxon>Actinomycetota</taxon>
        <taxon>Acidimicrobiia</taxon>
        <taxon>Acidimicrobiales</taxon>
        <taxon>Acidimicrobiaceae</taxon>
        <taxon>Acidiferrimicrobium</taxon>
    </lineage>
</organism>
<accession>A0ABW9QTD6</accession>
<comment type="caution">
    <text evidence="1">The sequence shown here is derived from an EMBL/GenBank/DDBJ whole genome shotgun (WGS) entry which is preliminary data.</text>
</comment>
<keyword evidence="2" id="KW-1185">Reference proteome</keyword>
<proteinExistence type="predicted"/>
<evidence type="ECO:0000313" key="1">
    <source>
        <dbReference type="EMBL" id="MST32781.1"/>
    </source>
</evidence>
<name>A0ABW9QTD6_9ACTN</name>
<dbReference type="InterPro" id="IPR021986">
    <property type="entry name" value="Spherulin4"/>
</dbReference>
<evidence type="ECO:0008006" key="3">
    <source>
        <dbReference type="Google" id="ProtNLM"/>
    </source>
</evidence>
<dbReference type="EMBL" id="WJHE01000387">
    <property type="protein sequence ID" value="MST32781.1"/>
    <property type="molecule type" value="Genomic_DNA"/>
</dbReference>
<dbReference type="PANTHER" id="PTHR35040">
    <property type="match status" value="1"/>
</dbReference>
<gene>
    <name evidence="1" type="ORF">GHK86_08610</name>
</gene>
<sequence>MGRHRTVALLGAVVLSVVVVGGVLAAAIPTGSRPRNCPQLFVPAFFRPDDGWAALAKAPAPPGTVLLDLTSLGAGTAPEAGFRPAVAALQKRGVTVLGYSTTIYTHRPMAQVVADVRHYASWYGVHDIFLDQVATGVGQLAYYRALQARIRAVEPKAMIWLNAGTYPARAYMGLGDIVVAFEGPWSNYRAIAVPGWARRYPRSRFAFVVYATPASHLAGTVRLAQRRNAGHLYVTDGTGGNPYGSLPSYFPALDAATAGCASQGS</sequence>
<dbReference type="Proteomes" id="UP000437736">
    <property type="component" value="Unassembled WGS sequence"/>
</dbReference>
<reference evidence="1 2" key="1">
    <citation type="submission" date="2019-11" db="EMBL/GenBank/DDBJ databases">
        <title>Acidiferrimicrobium australis gen. nov., sp. nov., an acidophilic and obligately heterotrophic, member of the Actinobacteria that catalyses dissimilatory oxido- reduction of iron isolated from metal-rich acidic water in Chile.</title>
        <authorList>
            <person name="Gonzalez D."/>
            <person name="Huber K."/>
            <person name="Hedrich S."/>
            <person name="Rojas-Villalobos C."/>
            <person name="Quatrini R."/>
            <person name="Dinamarca M.A."/>
            <person name="Schwarz A."/>
            <person name="Canales C."/>
            <person name="Nancucheo I."/>
        </authorList>
    </citation>
    <scope>NUCLEOTIDE SEQUENCE [LARGE SCALE GENOMIC DNA]</scope>
    <source>
        <strain evidence="1 2">USS-CCA1</strain>
    </source>
</reference>
<dbReference type="PANTHER" id="PTHR35040:SF9">
    <property type="entry name" value="4-LIKE CELL SURFACE PROTEIN, PUTATIVE (AFU_ORTHOLOGUE AFUA_4G14080)-RELATED"/>
    <property type="match status" value="1"/>
</dbReference>